<evidence type="ECO:0000256" key="3">
    <source>
        <dbReference type="SAM" id="SignalP"/>
    </source>
</evidence>
<dbReference type="Proteomes" id="UP000654075">
    <property type="component" value="Unassembled WGS sequence"/>
</dbReference>
<evidence type="ECO:0000256" key="1">
    <source>
        <dbReference type="ARBA" id="ARBA00022837"/>
    </source>
</evidence>
<dbReference type="EMBL" id="CAJNNV010024553">
    <property type="protein sequence ID" value="CAE8610158.1"/>
    <property type="molecule type" value="Genomic_DNA"/>
</dbReference>
<keyword evidence="2" id="KW-0175">Coiled coil</keyword>
<feature type="signal peptide" evidence="3">
    <location>
        <begin position="1"/>
        <end position="15"/>
    </location>
</feature>
<feature type="chain" id="PRO_5032514378" description="Calmodulin" evidence="3">
    <location>
        <begin position="16"/>
        <end position="459"/>
    </location>
</feature>
<reference evidence="4" key="1">
    <citation type="submission" date="2021-02" db="EMBL/GenBank/DDBJ databases">
        <authorList>
            <person name="Dougan E. K."/>
            <person name="Rhodes N."/>
            <person name="Thang M."/>
            <person name="Chan C."/>
        </authorList>
    </citation>
    <scope>NUCLEOTIDE SEQUENCE</scope>
</reference>
<keyword evidence="5" id="KW-1185">Reference proteome</keyword>
<comment type="caution">
    <text evidence="4">The sequence shown here is derived from an EMBL/GenBank/DDBJ whole genome shotgun (WGS) entry which is preliminary data.</text>
</comment>
<name>A0A813FIE4_POLGL</name>
<sequence>ALLFISMAVPCFAAALNKFSTAQLEIREERLKSDILSRSLSLELLADLDSDGDGVDQVEFLCGMLLILDAVSPQTLADILLRFHTLDRDDNGVLNSHDLSSLKQVRWSSPRGPLEPQGAFDSLDSKPALQQQQQQQLRDAAAQLPAPLECQAVACLIGAEVAEGPESTSLSANLVTATLLEDGINWQKLSDELRQENISMEQKITQLDSQLNQSLHDNLTLQRALQQEGIQRQTLVSDLSLAEYRLEMIQNRFTEQERLAREAREREAEAEQRRRAAQRRCDDLQFKLQKSDGHVTEQAARLSKLESDAAALRAWKLAAEAEQQAGAARRSEEVVHAMHELRALREEQQVLRRHVSSHGASRSCGQSQELEFTSELPGAQSFSVSAGLSPPESWSPDLPMLQRDFSGFSTQGTQRRQFQPFLQQTLPAAPKGWNAAADLADWQNAQATLQSFQRRGRFS</sequence>
<dbReference type="InterPro" id="IPR018247">
    <property type="entry name" value="EF_Hand_1_Ca_BS"/>
</dbReference>
<evidence type="ECO:0000313" key="5">
    <source>
        <dbReference type="Proteomes" id="UP000654075"/>
    </source>
</evidence>
<dbReference type="PROSITE" id="PS00018">
    <property type="entry name" value="EF_HAND_1"/>
    <property type="match status" value="1"/>
</dbReference>
<gene>
    <name evidence="4" type="ORF">PGLA1383_LOCUS27985</name>
</gene>
<keyword evidence="3" id="KW-0732">Signal</keyword>
<keyword evidence="1" id="KW-0106">Calcium</keyword>
<dbReference type="AlphaFoldDB" id="A0A813FIE4"/>
<evidence type="ECO:0008006" key="6">
    <source>
        <dbReference type="Google" id="ProtNLM"/>
    </source>
</evidence>
<proteinExistence type="predicted"/>
<feature type="coiled-coil region" evidence="2">
    <location>
        <begin position="246"/>
        <end position="287"/>
    </location>
</feature>
<feature type="non-terminal residue" evidence="4">
    <location>
        <position position="1"/>
    </location>
</feature>
<evidence type="ECO:0000313" key="4">
    <source>
        <dbReference type="EMBL" id="CAE8610158.1"/>
    </source>
</evidence>
<accession>A0A813FIE4</accession>
<protein>
    <recommendedName>
        <fullName evidence="6">Calmodulin</fullName>
    </recommendedName>
</protein>
<dbReference type="InterPro" id="IPR011992">
    <property type="entry name" value="EF-hand-dom_pair"/>
</dbReference>
<dbReference type="SUPFAM" id="SSF47473">
    <property type="entry name" value="EF-hand"/>
    <property type="match status" value="1"/>
</dbReference>
<organism evidence="4 5">
    <name type="scientific">Polarella glacialis</name>
    <name type="common">Dinoflagellate</name>
    <dbReference type="NCBI Taxonomy" id="89957"/>
    <lineage>
        <taxon>Eukaryota</taxon>
        <taxon>Sar</taxon>
        <taxon>Alveolata</taxon>
        <taxon>Dinophyceae</taxon>
        <taxon>Suessiales</taxon>
        <taxon>Suessiaceae</taxon>
        <taxon>Polarella</taxon>
    </lineage>
</organism>
<evidence type="ECO:0000256" key="2">
    <source>
        <dbReference type="SAM" id="Coils"/>
    </source>
</evidence>